<dbReference type="Pfam" id="PF02104">
    <property type="entry name" value="SURF1"/>
    <property type="match status" value="1"/>
</dbReference>
<protein>
    <recommendedName>
        <fullName evidence="6">SURF1-like protein</fullName>
    </recommendedName>
</protein>
<dbReference type="InterPro" id="IPR002994">
    <property type="entry name" value="Surf1/Shy1"/>
</dbReference>
<sequence>MSDRTALKSGSASEEAEPLLRSKSARLILVVLAVILFAGFFSLGTWQLYRLQWKLALIERVEQRAHAAPVAAPTPDRWSEVNAASDEYRHVTVRGHYQYQASALTQATTELGAGYWLLTPLRDEQGSTTLINRGFVSVQDAARIRAAMAGKAADALAPATEPVEVNGLLRITEPGGGFLRANDPAADRWHSRDVAAVAQARGLTRVAPYFIDADASRQVLTDPLLDGAVQPVGGLTVISFHNNHLVYALTWYALALMVVAVVVWIARTERKRRAAAAPAD</sequence>
<proteinExistence type="inferred from homology"/>
<dbReference type="GO" id="GO:0005886">
    <property type="term" value="C:plasma membrane"/>
    <property type="evidence" value="ECO:0007669"/>
    <property type="project" value="UniProtKB-SubCell"/>
</dbReference>
<evidence type="ECO:0000256" key="5">
    <source>
        <dbReference type="ARBA" id="ARBA00023136"/>
    </source>
</evidence>
<dbReference type="RefSeq" id="WP_188381717.1">
    <property type="nucleotide sequence ID" value="NZ_BMDI01000002.1"/>
</dbReference>
<feature type="transmembrane region" description="Helical" evidence="6">
    <location>
        <begin position="245"/>
        <end position="266"/>
    </location>
</feature>
<evidence type="ECO:0000256" key="4">
    <source>
        <dbReference type="ARBA" id="ARBA00022989"/>
    </source>
</evidence>
<keyword evidence="5 6" id="KW-0472">Membrane</keyword>
<keyword evidence="6" id="KW-1003">Cell membrane</keyword>
<organism evidence="7 8">
    <name type="scientific">Oxalicibacterium faecigallinarum</name>
    <dbReference type="NCBI Taxonomy" id="573741"/>
    <lineage>
        <taxon>Bacteria</taxon>
        <taxon>Pseudomonadati</taxon>
        <taxon>Pseudomonadota</taxon>
        <taxon>Betaproteobacteria</taxon>
        <taxon>Burkholderiales</taxon>
        <taxon>Oxalobacteraceae</taxon>
        <taxon>Oxalicibacterium</taxon>
    </lineage>
</organism>
<dbReference type="CDD" id="cd06662">
    <property type="entry name" value="SURF1"/>
    <property type="match status" value="1"/>
</dbReference>
<comment type="subcellular location">
    <subcellularLocation>
        <location evidence="6">Cell membrane</location>
        <topology evidence="6">Multi-pass membrane protein</topology>
    </subcellularLocation>
    <subcellularLocation>
        <location evidence="1">Membrane</location>
    </subcellularLocation>
</comment>
<dbReference type="PANTHER" id="PTHR23427">
    <property type="entry name" value="SURFEIT LOCUS PROTEIN"/>
    <property type="match status" value="1"/>
</dbReference>
<dbReference type="PANTHER" id="PTHR23427:SF2">
    <property type="entry name" value="SURFEIT LOCUS PROTEIN 1"/>
    <property type="match status" value="1"/>
</dbReference>
<dbReference type="AlphaFoldDB" id="A0A8J3F463"/>
<evidence type="ECO:0000256" key="1">
    <source>
        <dbReference type="ARBA" id="ARBA00004370"/>
    </source>
</evidence>
<dbReference type="InterPro" id="IPR045214">
    <property type="entry name" value="Surf1/Surf4"/>
</dbReference>
<reference evidence="8" key="1">
    <citation type="journal article" date="2019" name="Int. J. Syst. Evol. Microbiol.">
        <title>The Global Catalogue of Microorganisms (GCM) 10K type strain sequencing project: providing services to taxonomists for standard genome sequencing and annotation.</title>
        <authorList>
            <consortium name="The Broad Institute Genomics Platform"/>
            <consortium name="The Broad Institute Genome Sequencing Center for Infectious Disease"/>
            <person name="Wu L."/>
            <person name="Ma J."/>
        </authorList>
    </citation>
    <scope>NUCLEOTIDE SEQUENCE [LARGE SCALE GENOMIC DNA]</scope>
    <source>
        <strain evidence="8">CCM 2767</strain>
    </source>
</reference>
<accession>A0A8J3F463</accession>
<keyword evidence="3 6" id="KW-0812">Transmembrane</keyword>
<dbReference type="EMBL" id="BMDI01000002">
    <property type="protein sequence ID" value="GGI20740.1"/>
    <property type="molecule type" value="Genomic_DNA"/>
</dbReference>
<name>A0A8J3F463_9BURK</name>
<feature type="transmembrane region" description="Helical" evidence="6">
    <location>
        <begin position="27"/>
        <end position="49"/>
    </location>
</feature>
<evidence type="ECO:0000256" key="3">
    <source>
        <dbReference type="ARBA" id="ARBA00022692"/>
    </source>
</evidence>
<comment type="caution">
    <text evidence="7">The sequence shown here is derived from an EMBL/GenBank/DDBJ whole genome shotgun (WGS) entry which is preliminary data.</text>
</comment>
<keyword evidence="4 6" id="KW-1133">Transmembrane helix</keyword>
<gene>
    <name evidence="7" type="ORF">GCM10008066_25540</name>
</gene>
<dbReference type="PROSITE" id="PS50895">
    <property type="entry name" value="SURF1"/>
    <property type="match status" value="1"/>
</dbReference>
<dbReference type="Proteomes" id="UP000642180">
    <property type="component" value="Unassembled WGS sequence"/>
</dbReference>
<comment type="similarity">
    <text evidence="2 6">Belongs to the SURF1 family.</text>
</comment>
<evidence type="ECO:0000313" key="8">
    <source>
        <dbReference type="Proteomes" id="UP000642180"/>
    </source>
</evidence>
<keyword evidence="8" id="KW-1185">Reference proteome</keyword>
<evidence type="ECO:0000256" key="2">
    <source>
        <dbReference type="ARBA" id="ARBA00007165"/>
    </source>
</evidence>
<evidence type="ECO:0000313" key="7">
    <source>
        <dbReference type="EMBL" id="GGI20740.1"/>
    </source>
</evidence>
<evidence type="ECO:0000256" key="6">
    <source>
        <dbReference type="RuleBase" id="RU363076"/>
    </source>
</evidence>